<dbReference type="Proteomes" id="UP000886857">
    <property type="component" value="Unassembled WGS sequence"/>
</dbReference>
<proteinExistence type="predicted"/>
<protein>
    <submittedName>
        <fullName evidence="1">Uncharacterized protein</fullName>
    </submittedName>
</protein>
<reference evidence="1" key="1">
    <citation type="submission" date="2020-10" db="EMBL/GenBank/DDBJ databases">
        <authorList>
            <person name="Gilroy R."/>
        </authorList>
    </citation>
    <scope>NUCLEOTIDE SEQUENCE</scope>
    <source>
        <strain evidence="1">10406</strain>
    </source>
</reference>
<organism evidence="1 2">
    <name type="scientific">Candidatus Limadaptatus stercoripullorum</name>
    <dbReference type="NCBI Taxonomy" id="2840846"/>
    <lineage>
        <taxon>Bacteria</taxon>
        <taxon>Bacillati</taxon>
        <taxon>Bacillota</taxon>
        <taxon>Clostridia</taxon>
        <taxon>Eubacteriales</taxon>
        <taxon>Candidatus Limadaptatus</taxon>
    </lineage>
</organism>
<dbReference type="EMBL" id="DVOE01000057">
    <property type="protein sequence ID" value="HIU98949.1"/>
    <property type="molecule type" value="Genomic_DNA"/>
</dbReference>
<reference evidence="1" key="2">
    <citation type="journal article" date="2021" name="PeerJ">
        <title>Extensive microbial diversity within the chicken gut microbiome revealed by metagenomics and culture.</title>
        <authorList>
            <person name="Gilroy R."/>
            <person name="Ravi A."/>
            <person name="Getino M."/>
            <person name="Pursley I."/>
            <person name="Horton D.L."/>
            <person name="Alikhan N.F."/>
            <person name="Baker D."/>
            <person name="Gharbi K."/>
            <person name="Hall N."/>
            <person name="Watson M."/>
            <person name="Adriaenssens E.M."/>
            <person name="Foster-Nyarko E."/>
            <person name="Jarju S."/>
            <person name="Secka A."/>
            <person name="Antonio M."/>
            <person name="Oren A."/>
            <person name="Chaudhuri R.R."/>
            <person name="La Ragione R."/>
            <person name="Hildebrand F."/>
            <person name="Pallen M.J."/>
        </authorList>
    </citation>
    <scope>NUCLEOTIDE SEQUENCE</scope>
    <source>
        <strain evidence="1">10406</strain>
    </source>
</reference>
<evidence type="ECO:0000313" key="2">
    <source>
        <dbReference type="Proteomes" id="UP000886857"/>
    </source>
</evidence>
<sequence length="100" mass="11086">MDYEGFSYGGGKRYGGFGQVYGGEDDAAANERRMREDAERYAGMSPDALESELIARAGALRAEGKLDTTKLREFARGVAPFMSAAEQQRLRQLIDMLDRV</sequence>
<evidence type="ECO:0000313" key="1">
    <source>
        <dbReference type="EMBL" id="HIU98949.1"/>
    </source>
</evidence>
<comment type="caution">
    <text evidence="1">The sequence shown here is derived from an EMBL/GenBank/DDBJ whole genome shotgun (WGS) entry which is preliminary data.</text>
</comment>
<gene>
    <name evidence="1" type="ORF">IAC73_03800</name>
</gene>
<dbReference type="AlphaFoldDB" id="A0A9D1N9K5"/>
<name>A0A9D1N9K5_9FIRM</name>
<accession>A0A9D1N9K5</accession>